<gene>
    <name evidence="1" type="ORF">GCM10023147_50620</name>
</gene>
<comment type="caution">
    <text evidence="1">The sequence shown here is derived from an EMBL/GenBank/DDBJ whole genome shotgun (WGS) entry which is preliminary data.</text>
</comment>
<name>A0ABP8KHH7_9ACTN</name>
<evidence type="ECO:0000313" key="2">
    <source>
        <dbReference type="Proteomes" id="UP001500635"/>
    </source>
</evidence>
<evidence type="ECO:0008006" key="3">
    <source>
        <dbReference type="Google" id="ProtNLM"/>
    </source>
</evidence>
<reference evidence="2" key="1">
    <citation type="journal article" date="2019" name="Int. J. Syst. Evol. Microbiol.">
        <title>The Global Catalogue of Microorganisms (GCM) 10K type strain sequencing project: providing services to taxonomists for standard genome sequencing and annotation.</title>
        <authorList>
            <consortium name="The Broad Institute Genomics Platform"/>
            <consortium name="The Broad Institute Genome Sequencing Center for Infectious Disease"/>
            <person name="Wu L."/>
            <person name="Ma J."/>
        </authorList>
    </citation>
    <scope>NUCLEOTIDE SEQUENCE [LARGE SCALE GENOMIC DNA]</scope>
    <source>
        <strain evidence="2">JCM 17688</strain>
    </source>
</reference>
<dbReference type="RefSeq" id="WP_345001569.1">
    <property type="nucleotide sequence ID" value="NZ_BAABFR010000165.1"/>
</dbReference>
<evidence type="ECO:0000313" key="1">
    <source>
        <dbReference type="EMBL" id="GAA4406827.1"/>
    </source>
</evidence>
<accession>A0ABP8KHH7</accession>
<sequence length="235" mass="26845">MTEGDYTTTEAAATEIERCLSAGRLSSYAPPRVTPKTGEGAAQAALRLYRWNIEIAAALWPVTHIMEVAVRNAVSDAVTEVHGHRWTHDAAFHSRLPNPSRSSVYSPRRDIKAIAGRYDTPGKVIPEVKMKFWEQMFTARHDRDIWSHHLTDVFPHLPAGVSYQEHRKNIYHRFERIRVLRNRMGHHEPICDPARFDLDAVFEAVVDLVGWRSSETLAWLMDIENVQVTLASRPD</sequence>
<keyword evidence="2" id="KW-1185">Reference proteome</keyword>
<protein>
    <recommendedName>
        <fullName evidence="3">Abi-like protein</fullName>
    </recommendedName>
</protein>
<organism evidence="1 2">
    <name type="scientific">Tsukamurella soli</name>
    <dbReference type="NCBI Taxonomy" id="644556"/>
    <lineage>
        <taxon>Bacteria</taxon>
        <taxon>Bacillati</taxon>
        <taxon>Actinomycetota</taxon>
        <taxon>Actinomycetes</taxon>
        <taxon>Mycobacteriales</taxon>
        <taxon>Tsukamurellaceae</taxon>
        <taxon>Tsukamurella</taxon>
    </lineage>
</organism>
<dbReference type="Proteomes" id="UP001500635">
    <property type="component" value="Unassembled WGS sequence"/>
</dbReference>
<dbReference type="EMBL" id="BAABFR010000165">
    <property type="protein sequence ID" value="GAA4406827.1"/>
    <property type="molecule type" value="Genomic_DNA"/>
</dbReference>
<proteinExistence type="predicted"/>